<dbReference type="STRING" id="556484.B7FSY7"/>
<feature type="compositionally biased region" description="Basic and acidic residues" evidence="4">
    <location>
        <begin position="23"/>
        <end position="32"/>
    </location>
</feature>
<keyword evidence="3" id="KW-0539">Nucleus</keyword>
<protein>
    <submittedName>
        <fullName evidence="5">Uncharacterized protein</fullName>
    </submittedName>
</protein>
<dbReference type="Proteomes" id="UP000000759">
    <property type="component" value="Chromosome 2"/>
</dbReference>
<feature type="region of interest" description="Disordered" evidence="4">
    <location>
        <begin position="421"/>
        <end position="443"/>
    </location>
</feature>
<keyword evidence="6" id="KW-1185">Reference proteome</keyword>
<dbReference type="OrthoDB" id="10260285at2759"/>
<feature type="compositionally biased region" description="Acidic residues" evidence="4">
    <location>
        <begin position="491"/>
        <end position="509"/>
    </location>
</feature>
<reference evidence="5 6" key="1">
    <citation type="journal article" date="2008" name="Nature">
        <title>The Phaeodactylum genome reveals the evolutionary history of diatom genomes.</title>
        <authorList>
            <person name="Bowler C."/>
            <person name="Allen A.E."/>
            <person name="Badger J.H."/>
            <person name="Grimwood J."/>
            <person name="Jabbari K."/>
            <person name="Kuo A."/>
            <person name="Maheswari U."/>
            <person name="Martens C."/>
            <person name="Maumus F."/>
            <person name="Otillar R.P."/>
            <person name="Rayko E."/>
            <person name="Salamov A."/>
            <person name="Vandepoele K."/>
            <person name="Beszteri B."/>
            <person name="Gruber A."/>
            <person name="Heijde M."/>
            <person name="Katinka M."/>
            <person name="Mock T."/>
            <person name="Valentin K."/>
            <person name="Verret F."/>
            <person name="Berges J.A."/>
            <person name="Brownlee C."/>
            <person name="Cadoret J.P."/>
            <person name="Chiovitti A."/>
            <person name="Choi C.J."/>
            <person name="Coesel S."/>
            <person name="De Martino A."/>
            <person name="Detter J.C."/>
            <person name="Durkin C."/>
            <person name="Falciatore A."/>
            <person name="Fournet J."/>
            <person name="Haruta M."/>
            <person name="Huysman M.J."/>
            <person name="Jenkins B.D."/>
            <person name="Jiroutova K."/>
            <person name="Jorgensen R.E."/>
            <person name="Joubert Y."/>
            <person name="Kaplan A."/>
            <person name="Kroger N."/>
            <person name="Kroth P.G."/>
            <person name="La Roche J."/>
            <person name="Lindquist E."/>
            <person name="Lommer M."/>
            <person name="Martin-Jezequel V."/>
            <person name="Lopez P.J."/>
            <person name="Lucas S."/>
            <person name="Mangogna M."/>
            <person name="McGinnis K."/>
            <person name="Medlin L.K."/>
            <person name="Montsant A."/>
            <person name="Oudot-Le Secq M.P."/>
            <person name="Napoli C."/>
            <person name="Obornik M."/>
            <person name="Parker M.S."/>
            <person name="Petit J.L."/>
            <person name="Porcel B.M."/>
            <person name="Poulsen N."/>
            <person name="Robison M."/>
            <person name="Rychlewski L."/>
            <person name="Rynearson T.A."/>
            <person name="Schmutz J."/>
            <person name="Shapiro H."/>
            <person name="Siaut M."/>
            <person name="Stanley M."/>
            <person name="Sussman M.R."/>
            <person name="Taylor A.R."/>
            <person name="Vardi A."/>
            <person name="von Dassow P."/>
            <person name="Vyverman W."/>
            <person name="Willis A."/>
            <person name="Wyrwicz L.S."/>
            <person name="Rokhsar D.S."/>
            <person name="Weissenbach J."/>
            <person name="Armbrust E.V."/>
            <person name="Green B.R."/>
            <person name="Van de Peer Y."/>
            <person name="Grigoriev I.V."/>
        </authorList>
    </citation>
    <scope>NUCLEOTIDE SEQUENCE [LARGE SCALE GENOMIC DNA]</scope>
    <source>
        <strain evidence="5 6">CCAP 1055/1</strain>
    </source>
</reference>
<dbReference type="EMBL" id="CM000606">
    <property type="protein sequence ID" value="EEC50560.1"/>
    <property type="molecule type" value="Genomic_DNA"/>
</dbReference>
<organism evidence="5 6">
    <name type="scientific">Phaeodactylum tricornutum (strain CCAP 1055/1)</name>
    <dbReference type="NCBI Taxonomy" id="556484"/>
    <lineage>
        <taxon>Eukaryota</taxon>
        <taxon>Sar</taxon>
        <taxon>Stramenopiles</taxon>
        <taxon>Ochrophyta</taxon>
        <taxon>Bacillariophyta</taxon>
        <taxon>Bacillariophyceae</taxon>
        <taxon>Bacillariophycidae</taxon>
        <taxon>Naviculales</taxon>
        <taxon>Phaeodactylaceae</taxon>
        <taxon>Phaeodactylum</taxon>
    </lineage>
</organism>
<dbReference type="KEGG" id="pti:PHATRDRAFT_43639"/>
<dbReference type="AlphaFoldDB" id="B7FSY7"/>
<feature type="region of interest" description="Disordered" evidence="4">
    <location>
        <begin position="1"/>
        <end position="56"/>
    </location>
</feature>
<feature type="compositionally biased region" description="Polar residues" evidence="4">
    <location>
        <begin position="421"/>
        <end position="430"/>
    </location>
</feature>
<dbReference type="OMA" id="RPPVGPC"/>
<comment type="subcellular location">
    <subcellularLocation>
        <location evidence="1">Nucleus</location>
    </subcellularLocation>
</comment>
<dbReference type="GO" id="GO:0016593">
    <property type="term" value="C:Cdc73/Paf1 complex"/>
    <property type="evidence" value="ECO:0007669"/>
    <property type="project" value="InterPro"/>
</dbReference>
<dbReference type="PaxDb" id="2850-Phatr43639"/>
<dbReference type="RefSeq" id="XP_002177746.1">
    <property type="nucleotide sequence ID" value="XM_002177710.1"/>
</dbReference>
<evidence type="ECO:0000256" key="4">
    <source>
        <dbReference type="SAM" id="MobiDB-lite"/>
    </source>
</evidence>
<dbReference type="GO" id="GO:0006368">
    <property type="term" value="P:transcription elongation by RNA polymerase II"/>
    <property type="evidence" value="ECO:0007669"/>
    <property type="project" value="InterPro"/>
</dbReference>
<proteinExistence type="inferred from homology"/>
<feature type="compositionally biased region" description="Basic and acidic residues" evidence="4">
    <location>
        <begin position="1"/>
        <end position="14"/>
    </location>
</feature>
<feature type="region of interest" description="Disordered" evidence="4">
    <location>
        <begin position="195"/>
        <end position="217"/>
    </location>
</feature>
<dbReference type="GO" id="GO:0000993">
    <property type="term" value="F:RNA polymerase II complex binding"/>
    <property type="evidence" value="ECO:0007669"/>
    <property type="project" value="TreeGrafter"/>
</dbReference>
<dbReference type="GeneID" id="7197353"/>
<sequence>MEDDAHRKAEEERRARRKAAKSSKSDAQLEKERKRKEHSQKILQRQSGDAKRQKTTKATVTFSKLLEQRTQGFQIEFAFRNAPPRPPVGPCFVGRTLDAIMLEESRVYKARNAVEVSHKWKLHAEVDLGVPIAPSAMDVKSYSTVIRDNAPTPALHEDDMALLDWKGNLGDSAAEQLKLRQDRARAEARALLAGKSVQKSGASSSASHQQKHSKRAFSRVLDDPLQTWMKKTTYLSNDYSRKVHDFKSLAQTKQDLAVDLQFKQVELAKRRSNLAITQSFETIKNPLLHPTRKNLKPKAICSVLPHADQWGKAFTHLVIDKAPNLLPQYEITALKDAMVTNVEKMEANARMTCQVAVPAKDPPDELKQHEMTPYHVVQAYDLDVIPLKEEDAPHSNFCFWVDIATSTAYYVPISSRVQLSTGRPGQSILQSVGRRPVSNQEQIEREERMAEVDQDMAEKHHIVKNAPPKPLAASVNAIVAPNSSEKRDSDGDGEGDFGDEDDSDSDDEQLFGGGTKTIVAES</sequence>
<evidence type="ECO:0000256" key="1">
    <source>
        <dbReference type="ARBA" id="ARBA00004123"/>
    </source>
</evidence>
<dbReference type="InterPro" id="IPR007133">
    <property type="entry name" value="RNA_pol_II-assoc_Paf1"/>
</dbReference>
<evidence type="ECO:0000256" key="3">
    <source>
        <dbReference type="ARBA" id="ARBA00023242"/>
    </source>
</evidence>
<name>B7FSY7_PHATC</name>
<dbReference type="InParanoid" id="B7FSY7"/>
<dbReference type="Pfam" id="PF03985">
    <property type="entry name" value="Paf1"/>
    <property type="match status" value="1"/>
</dbReference>
<accession>B7FSY7</accession>
<gene>
    <name evidence="5" type="ORF">PHATRDRAFT_43639</name>
</gene>
<evidence type="ECO:0000256" key="2">
    <source>
        <dbReference type="ARBA" id="ARBA00007560"/>
    </source>
</evidence>
<comment type="similarity">
    <text evidence="2">Belongs to the PAF1 family.</text>
</comment>
<evidence type="ECO:0000313" key="5">
    <source>
        <dbReference type="EMBL" id="EEC50560.1"/>
    </source>
</evidence>
<dbReference type="PANTHER" id="PTHR23188">
    <property type="entry name" value="RNA POLYMERASE II-ASSOCIATED FACTOR 1 HOMOLOG"/>
    <property type="match status" value="1"/>
</dbReference>
<evidence type="ECO:0000313" key="6">
    <source>
        <dbReference type="Proteomes" id="UP000000759"/>
    </source>
</evidence>
<dbReference type="PANTHER" id="PTHR23188:SF12">
    <property type="entry name" value="RNA POLYMERASE II-ASSOCIATED FACTOR 1 HOMOLOG"/>
    <property type="match status" value="1"/>
</dbReference>
<reference evidence="6" key="2">
    <citation type="submission" date="2008-08" db="EMBL/GenBank/DDBJ databases">
        <authorList>
            <consortium name="Diatom Consortium"/>
            <person name="Grigoriev I."/>
            <person name="Grimwood J."/>
            <person name="Kuo A."/>
            <person name="Otillar R.P."/>
            <person name="Salamov A."/>
            <person name="Detter J.C."/>
            <person name="Lindquist E."/>
            <person name="Shapiro H."/>
            <person name="Lucas S."/>
            <person name="Glavina del Rio T."/>
            <person name="Pitluck S."/>
            <person name="Rokhsar D."/>
            <person name="Bowler C."/>
        </authorList>
    </citation>
    <scope>GENOME REANNOTATION</scope>
    <source>
        <strain evidence="6">CCAP 1055/1</strain>
    </source>
</reference>
<feature type="compositionally biased region" description="Low complexity" evidence="4">
    <location>
        <begin position="195"/>
        <end position="208"/>
    </location>
</feature>
<dbReference type="eggNOG" id="ENOG502SH5U">
    <property type="taxonomic scope" value="Eukaryota"/>
</dbReference>
<dbReference type="GO" id="GO:0003682">
    <property type="term" value="F:chromatin binding"/>
    <property type="evidence" value="ECO:0007669"/>
    <property type="project" value="TreeGrafter"/>
</dbReference>
<feature type="region of interest" description="Disordered" evidence="4">
    <location>
        <begin position="464"/>
        <end position="522"/>
    </location>
</feature>
<dbReference type="HOGENOM" id="CLU_522239_0_0_1"/>